<evidence type="ECO:0000313" key="2">
    <source>
        <dbReference type="WBParaSite" id="JU765_v2.g20674.t1"/>
    </source>
</evidence>
<reference evidence="2" key="1">
    <citation type="submission" date="2022-11" db="UniProtKB">
        <authorList>
            <consortium name="WormBaseParasite"/>
        </authorList>
    </citation>
    <scope>IDENTIFICATION</scope>
</reference>
<name>A0AC34QZG0_9BILA</name>
<dbReference type="Proteomes" id="UP000887576">
    <property type="component" value="Unplaced"/>
</dbReference>
<accession>A0AC34QZG0</accession>
<evidence type="ECO:0000313" key="1">
    <source>
        <dbReference type="Proteomes" id="UP000887576"/>
    </source>
</evidence>
<organism evidence="1 2">
    <name type="scientific">Panagrolaimus sp. JU765</name>
    <dbReference type="NCBI Taxonomy" id="591449"/>
    <lineage>
        <taxon>Eukaryota</taxon>
        <taxon>Metazoa</taxon>
        <taxon>Ecdysozoa</taxon>
        <taxon>Nematoda</taxon>
        <taxon>Chromadorea</taxon>
        <taxon>Rhabditida</taxon>
        <taxon>Tylenchina</taxon>
        <taxon>Panagrolaimomorpha</taxon>
        <taxon>Panagrolaimoidea</taxon>
        <taxon>Panagrolaimidae</taxon>
        <taxon>Panagrolaimus</taxon>
    </lineage>
</organism>
<proteinExistence type="predicted"/>
<dbReference type="WBParaSite" id="JU765_v2.g20674.t1">
    <property type="protein sequence ID" value="JU765_v2.g20674.t1"/>
    <property type="gene ID" value="JU765_v2.g20674"/>
</dbReference>
<protein>
    <submittedName>
        <fullName evidence="2">Innexin</fullName>
    </submittedName>
</protein>
<sequence length="405" mass="46575">MNVVQGILSAVSPLPDGDFVDRLNYCYTTTALVVASAFISGWSFVGQPIQCWFPAYYRGWWMEYALDYCFVQNTYFVAFTEVKPDSFFDIAEHIIPIPKNYTDRDEKQLGYYQWVPFVLAAQALLFYLPVVLWRSVYNSVGFKVRSICETCSIKSNMDATDRAKNISVVARFLIYDHDITSSLGSKIKAKLEGQLVVTTYIFIKILYALNAIFQFFIVKWMLNNDSILWGYDVLKDLINGREWPETGNFPRVTLCDFSVRVLGNLHRHTVQCVLMINMFNEKIFVLLWFVFFFLMVVSAVSLISWLLKVLSPGGDVEMISNYLEKIEPDVSPRSAGRKRQINDFISNTLRKDGLFLIRLIQSNSGDLITCDLVAALWREYIATGRSQLPPYSEEPLLTSKKFIQD</sequence>